<protein>
    <submittedName>
        <fullName evidence="2">Uncharacterized protein</fullName>
    </submittedName>
</protein>
<sequence length="57" mass="6528">MSCCCDVCFTPIYVVCKEISSQTKTTASYLSLMYICYVSQLVILYNFKVGFQSDKNF</sequence>
<dbReference type="EMBL" id="KQ417086">
    <property type="protein sequence ID" value="KOF93825.1"/>
    <property type="molecule type" value="Genomic_DNA"/>
</dbReference>
<name>A0A0L8HYE2_OCTBM</name>
<keyword evidence="1" id="KW-0812">Transmembrane</keyword>
<evidence type="ECO:0000256" key="1">
    <source>
        <dbReference type="SAM" id="Phobius"/>
    </source>
</evidence>
<evidence type="ECO:0000313" key="2">
    <source>
        <dbReference type="EMBL" id="KOF93825.1"/>
    </source>
</evidence>
<keyword evidence="1" id="KW-0472">Membrane</keyword>
<reference evidence="2" key="1">
    <citation type="submission" date="2015-07" db="EMBL/GenBank/DDBJ databases">
        <title>MeaNS - Measles Nucleotide Surveillance Program.</title>
        <authorList>
            <person name="Tran T."/>
            <person name="Druce J."/>
        </authorList>
    </citation>
    <scope>NUCLEOTIDE SEQUENCE</scope>
    <source>
        <strain evidence="2">UCB-OBI-ISO-001</strain>
        <tissue evidence="2">Gonad</tissue>
    </source>
</reference>
<feature type="transmembrane region" description="Helical" evidence="1">
    <location>
        <begin position="27"/>
        <end position="47"/>
    </location>
</feature>
<proteinExistence type="predicted"/>
<dbReference type="AlphaFoldDB" id="A0A0L8HYE2"/>
<accession>A0A0L8HYE2</accession>
<keyword evidence="1" id="KW-1133">Transmembrane helix</keyword>
<organism evidence="2">
    <name type="scientific">Octopus bimaculoides</name>
    <name type="common">California two-spotted octopus</name>
    <dbReference type="NCBI Taxonomy" id="37653"/>
    <lineage>
        <taxon>Eukaryota</taxon>
        <taxon>Metazoa</taxon>
        <taxon>Spiralia</taxon>
        <taxon>Lophotrochozoa</taxon>
        <taxon>Mollusca</taxon>
        <taxon>Cephalopoda</taxon>
        <taxon>Coleoidea</taxon>
        <taxon>Octopodiformes</taxon>
        <taxon>Octopoda</taxon>
        <taxon>Incirrata</taxon>
        <taxon>Octopodidae</taxon>
        <taxon>Octopus</taxon>
    </lineage>
</organism>
<gene>
    <name evidence="2" type="ORF">OCBIM_22003396mg</name>
</gene>